<proteinExistence type="inferred from homology"/>
<dbReference type="SMART" id="SM00762">
    <property type="entry name" value="Cog4"/>
    <property type="match status" value="1"/>
</dbReference>
<dbReference type="STRING" id="559298.A0A179UNN4"/>
<evidence type="ECO:0000256" key="2">
    <source>
        <dbReference type="ARBA" id="ARBA00009215"/>
    </source>
</evidence>
<evidence type="ECO:0000256" key="5">
    <source>
        <dbReference type="ARBA" id="ARBA00022927"/>
    </source>
</evidence>
<organism evidence="11 12">
    <name type="scientific">Blastomyces gilchristii (strain SLH14081)</name>
    <name type="common">Blastomyces dermatitidis</name>
    <dbReference type="NCBI Taxonomy" id="559298"/>
    <lineage>
        <taxon>Eukaryota</taxon>
        <taxon>Fungi</taxon>
        <taxon>Dikarya</taxon>
        <taxon>Ascomycota</taxon>
        <taxon>Pezizomycotina</taxon>
        <taxon>Eurotiomycetes</taxon>
        <taxon>Eurotiomycetidae</taxon>
        <taxon>Onygenales</taxon>
        <taxon>Ajellomycetaceae</taxon>
        <taxon>Blastomyces</taxon>
    </lineage>
</organism>
<dbReference type="PANTHER" id="PTHR24016">
    <property type="entry name" value="CONSERVED OLIGOMERIC GOLGI COMPLEX SUBUNIT 4"/>
    <property type="match status" value="1"/>
</dbReference>
<evidence type="ECO:0000256" key="7">
    <source>
        <dbReference type="ARBA" id="ARBA00023136"/>
    </source>
</evidence>
<dbReference type="InterPro" id="IPR048680">
    <property type="entry name" value="COG4_N"/>
</dbReference>
<name>A0A179UNN4_BLAGS</name>
<dbReference type="PANTHER" id="PTHR24016:SF0">
    <property type="entry name" value="CONSERVED OLIGOMERIC GOLGI COMPLEX SUBUNIT 4"/>
    <property type="match status" value="1"/>
</dbReference>
<feature type="compositionally biased region" description="Polar residues" evidence="9">
    <location>
        <begin position="68"/>
        <end position="78"/>
    </location>
</feature>
<protein>
    <recommendedName>
        <fullName evidence="3">Conserved oligomeric Golgi complex subunit 4</fullName>
    </recommendedName>
    <alternativeName>
        <fullName evidence="8">Component of oligomeric Golgi complex 4</fullName>
    </alternativeName>
</protein>
<dbReference type="Proteomes" id="UP000002038">
    <property type="component" value="Unassembled WGS sequence"/>
</dbReference>
<dbReference type="GO" id="GO:0000139">
    <property type="term" value="C:Golgi membrane"/>
    <property type="evidence" value="ECO:0007669"/>
    <property type="project" value="UniProtKB-SubCell"/>
</dbReference>
<dbReference type="EMBL" id="GG657458">
    <property type="protein sequence ID" value="OAT09695.1"/>
    <property type="molecule type" value="Genomic_DNA"/>
</dbReference>
<gene>
    <name evidence="11" type="ORF">BDBG_05427</name>
</gene>
<accession>A0A179UNN4</accession>
<dbReference type="GO" id="GO:0015031">
    <property type="term" value="P:protein transport"/>
    <property type="evidence" value="ECO:0007669"/>
    <property type="project" value="UniProtKB-KW"/>
</dbReference>
<dbReference type="RefSeq" id="XP_002623919.2">
    <property type="nucleotide sequence ID" value="XM_002623873.2"/>
</dbReference>
<feature type="compositionally biased region" description="Basic and acidic residues" evidence="9">
    <location>
        <begin position="42"/>
        <end position="54"/>
    </location>
</feature>
<feature type="compositionally biased region" description="Acidic residues" evidence="9">
    <location>
        <begin position="718"/>
        <end position="733"/>
    </location>
</feature>
<keyword evidence="5" id="KW-0653">Protein transport</keyword>
<dbReference type="InterPro" id="IPR048684">
    <property type="entry name" value="COG4_C"/>
</dbReference>
<evidence type="ECO:0000256" key="8">
    <source>
        <dbReference type="ARBA" id="ARBA00031340"/>
    </source>
</evidence>
<evidence type="ECO:0000256" key="4">
    <source>
        <dbReference type="ARBA" id="ARBA00022448"/>
    </source>
</evidence>
<keyword evidence="12" id="KW-1185">Reference proteome</keyword>
<sequence>MDFSLESLDYLNRDRLAMSPPASTPPPAGVIGHSGQTTEPPTVKDRVQDNRHTNNTELQTSDPREKQQANGQENSTHNPDPENPTDIYNARTIADIKATLSHLHDREAAVTARLDALIASQKDFSRELGRLDLLRAHLGSQATTARTISHGMLADAASTADRISSAVKRLDLQQSRVKATLDVVEQVVELKACVLGVAGSMGASQDWEMAASYMNRASKIPEEVIHGDFAAEIVPTAEVPDPPSVTLENAAESLCGLFLREFERAVKDNNDAKITRFFKLFPLIGRSAVGLDVYGRYVCQGVAARARANLHAGAGAEQRKDGFFYANALTKLFEHIAQIVDGHGALVERHYGPGKMMRVVERLQVEADVQGGIILESWSDDRHVDRKLTDIKSYAFTFLVQSFLPAARGMGTPRANSPATRDAASQRSSEDEGVDMKEIDGLLNEMAVMLGRWSLYSRFLADKCSNDNHEELELPDFIIQSALCQKVSDRLIHPFNSMTTFFLRRSVEKAFQLDEGPPELTLNRHQPLRANPPHITSAVDDIMYIVNKVLQQSLRTAQHAVMASVTPSLARVLGTDFIGMIQRKMRDESYPRGTAGGPPPEATVIAFLVLINNLDVAIEYIERIVKNHVGTTKPEIGSNRTGNAAAGESPLANLFPLDDEAEKVGNMLKSFSSSFESKAQDLVNDGIQVVFNNVIKGHLRPILADSFRDIEYQPRDGGDDDDDDENGLADGEGLMDEAEGSAVRHRFATAWADLLEPIARILSGRAFERLLSVTVAALARLLEKRIWSYHGRVNALGATRLERDVMGIVSAAVNVGGDDGGGRKGGSAGEEDRARLYGGGRYRHREAFGRCLQIVMVMGMEEEEWEEVVRGGMEDVVDRLSVDERVRARGIVV</sequence>
<dbReference type="Gene3D" id="1.20.58.1970">
    <property type="match status" value="1"/>
</dbReference>
<comment type="subcellular location">
    <subcellularLocation>
        <location evidence="1">Golgi apparatus membrane</location>
        <topology evidence="1">Peripheral membrane protein</topology>
    </subcellularLocation>
</comment>
<feature type="region of interest" description="Disordered" evidence="9">
    <location>
        <begin position="16"/>
        <end position="87"/>
    </location>
</feature>
<keyword evidence="6" id="KW-0333">Golgi apparatus</keyword>
<evidence type="ECO:0000256" key="6">
    <source>
        <dbReference type="ARBA" id="ARBA00023034"/>
    </source>
</evidence>
<evidence type="ECO:0000256" key="1">
    <source>
        <dbReference type="ARBA" id="ARBA00004395"/>
    </source>
</evidence>
<feature type="domain" description="COG4 transport protein middle alpha-helical bundle" evidence="10">
    <location>
        <begin position="247"/>
        <end position="586"/>
    </location>
</feature>
<dbReference type="Pfam" id="PF20662">
    <property type="entry name" value="COG4_C"/>
    <property type="match status" value="1"/>
</dbReference>
<keyword evidence="4" id="KW-0813">Transport</keyword>
<dbReference type="InterPro" id="IPR013167">
    <property type="entry name" value="COG4_M"/>
</dbReference>
<reference evidence="12" key="1">
    <citation type="journal article" date="2015" name="PLoS Genet.">
        <title>The dynamic genome and transcriptome of the human fungal pathogen Blastomyces and close relative Emmonsia.</title>
        <authorList>
            <person name="Munoz J.F."/>
            <person name="Gauthier G.M."/>
            <person name="Desjardins C.A."/>
            <person name="Gallo J.E."/>
            <person name="Holder J."/>
            <person name="Sullivan T.D."/>
            <person name="Marty A.J."/>
            <person name="Carmen J.C."/>
            <person name="Chen Z."/>
            <person name="Ding L."/>
            <person name="Gujja S."/>
            <person name="Magrini V."/>
            <person name="Misas E."/>
            <person name="Mitreva M."/>
            <person name="Priest M."/>
            <person name="Saif S."/>
            <person name="Whiston E.A."/>
            <person name="Young S."/>
            <person name="Zeng Q."/>
            <person name="Goldman W.E."/>
            <person name="Mardis E.R."/>
            <person name="Taylor J.W."/>
            <person name="McEwen J.G."/>
            <person name="Clay O.K."/>
            <person name="Klein B.S."/>
            <person name="Cuomo C.A."/>
        </authorList>
    </citation>
    <scope>NUCLEOTIDE SEQUENCE [LARGE SCALE GENOMIC DNA]</scope>
    <source>
        <strain evidence="12">SLH14081</strain>
    </source>
</reference>
<evidence type="ECO:0000313" key="11">
    <source>
        <dbReference type="EMBL" id="OAT09695.1"/>
    </source>
</evidence>
<dbReference type="Pfam" id="PF20663">
    <property type="entry name" value="COG4_N"/>
    <property type="match status" value="1"/>
</dbReference>
<dbReference type="Pfam" id="PF08318">
    <property type="entry name" value="COG4_m"/>
    <property type="match status" value="1"/>
</dbReference>
<comment type="similarity">
    <text evidence="2">Belongs to the COG4 family.</text>
</comment>
<evidence type="ECO:0000259" key="10">
    <source>
        <dbReference type="SMART" id="SM00762"/>
    </source>
</evidence>
<dbReference type="VEuPathDB" id="FungiDB:BDBG_05427"/>
<dbReference type="KEGG" id="bgh:BDBG_05427"/>
<dbReference type="InterPro" id="IPR048682">
    <property type="entry name" value="COG4"/>
</dbReference>
<dbReference type="GeneID" id="8504063"/>
<evidence type="ECO:0000256" key="9">
    <source>
        <dbReference type="SAM" id="MobiDB-lite"/>
    </source>
</evidence>
<feature type="region of interest" description="Disordered" evidence="9">
    <location>
        <begin position="713"/>
        <end position="733"/>
    </location>
</feature>
<dbReference type="AlphaFoldDB" id="A0A179UNN4"/>
<evidence type="ECO:0000313" key="12">
    <source>
        <dbReference type="Proteomes" id="UP000002038"/>
    </source>
</evidence>
<dbReference type="OrthoDB" id="47059at2759"/>
<evidence type="ECO:0000256" key="3">
    <source>
        <dbReference type="ARBA" id="ARBA00020975"/>
    </source>
</evidence>
<keyword evidence="7" id="KW-0472">Membrane</keyword>
<feature type="region of interest" description="Disordered" evidence="9">
    <location>
        <begin position="410"/>
        <end position="435"/>
    </location>
</feature>
<feature type="compositionally biased region" description="Polar residues" evidence="9">
    <location>
        <begin position="414"/>
        <end position="427"/>
    </location>
</feature>